<evidence type="ECO:0000313" key="2">
    <source>
        <dbReference type="EMBL" id="OGW97450.1"/>
    </source>
</evidence>
<accession>A0A1G1KX03</accession>
<name>A0A1G1KX03_9BACT</name>
<protein>
    <recommendedName>
        <fullName evidence="4">EF-hand domain-containing protein</fullName>
    </recommendedName>
</protein>
<dbReference type="Proteomes" id="UP000178187">
    <property type="component" value="Unassembled WGS sequence"/>
</dbReference>
<dbReference type="InterPro" id="IPR011992">
    <property type="entry name" value="EF-hand-dom_pair"/>
</dbReference>
<organism evidence="2 3">
    <name type="scientific">Candidatus Danuiimicrobium aquiferis</name>
    <dbReference type="NCBI Taxonomy" id="1801832"/>
    <lineage>
        <taxon>Bacteria</taxon>
        <taxon>Pseudomonadati</taxon>
        <taxon>Candidatus Omnitrophota</taxon>
        <taxon>Candidatus Danuiimicrobium</taxon>
    </lineage>
</organism>
<evidence type="ECO:0008006" key="4">
    <source>
        <dbReference type="Google" id="ProtNLM"/>
    </source>
</evidence>
<sequence length="86" mass="9721">MKTMIISITLLVMVFGTFIGNANAFNQTKYDAFVKKTLQSVVDQVNSDGKSAVTKQKFVKKYDTNQDGFINANEAEKIQDFLNQNY</sequence>
<feature type="signal peptide" evidence="1">
    <location>
        <begin position="1"/>
        <end position="24"/>
    </location>
</feature>
<comment type="caution">
    <text evidence="2">The sequence shown here is derived from an EMBL/GenBank/DDBJ whole genome shotgun (WGS) entry which is preliminary data.</text>
</comment>
<evidence type="ECO:0000256" key="1">
    <source>
        <dbReference type="SAM" id="SignalP"/>
    </source>
</evidence>
<evidence type="ECO:0000313" key="3">
    <source>
        <dbReference type="Proteomes" id="UP000178187"/>
    </source>
</evidence>
<dbReference type="AlphaFoldDB" id="A0A1G1KX03"/>
<reference evidence="2 3" key="1">
    <citation type="journal article" date="2016" name="Nat. Commun.">
        <title>Thousands of microbial genomes shed light on interconnected biogeochemical processes in an aquifer system.</title>
        <authorList>
            <person name="Anantharaman K."/>
            <person name="Brown C.T."/>
            <person name="Hug L.A."/>
            <person name="Sharon I."/>
            <person name="Castelle C.J."/>
            <person name="Probst A.J."/>
            <person name="Thomas B.C."/>
            <person name="Singh A."/>
            <person name="Wilkins M.J."/>
            <person name="Karaoz U."/>
            <person name="Brodie E.L."/>
            <person name="Williams K.H."/>
            <person name="Hubbard S.S."/>
            <person name="Banfield J.F."/>
        </authorList>
    </citation>
    <scope>NUCLEOTIDE SEQUENCE [LARGE SCALE GENOMIC DNA]</scope>
</reference>
<dbReference type="SUPFAM" id="SSF47473">
    <property type="entry name" value="EF-hand"/>
    <property type="match status" value="1"/>
</dbReference>
<proteinExistence type="predicted"/>
<keyword evidence="1" id="KW-0732">Signal</keyword>
<gene>
    <name evidence="2" type="ORF">A3G33_09685</name>
</gene>
<feature type="chain" id="PRO_5009576588" description="EF-hand domain-containing protein" evidence="1">
    <location>
        <begin position="25"/>
        <end position="86"/>
    </location>
</feature>
<dbReference type="EMBL" id="MHFR01000042">
    <property type="protein sequence ID" value="OGW97450.1"/>
    <property type="molecule type" value="Genomic_DNA"/>
</dbReference>